<evidence type="ECO:0000313" key="2">
    <source>
        <dbReference type="EMBL" id="USH03504.1"/>
    </source>
</evidence>
<keyword evidence="1" id="KW-1133">Transmembrane helix</keyword>
<feature type="transmembrane region" description="Helical" evidence="1">
    <location>
        <begin position="108"/>
        <end position="126"/>
    </location>
</feature>
<evidence type="ECO:0008006" key="4">
    <source>
        <dbReference type="Google" id="ProtNLM"/>
    </source>
</evidence>
<name>A0ABY4WV84_9GAMM</name>
<dbReference type="Proteomes" id="UP001056255">
    <property type="component" value="Chromosome I"/>
</dbReference>
<keyword evidence="3" id="KW-1185">Reference proteome</keyword>
<feature type="transmembrane region" description="Helical" evidence="1">
    <location>
        <begin position="295"/>
        <end position="313"/>
    </location>
</feature>
<keyword evidence="1" id="KW-0812">Transmembrane</keyword>
<dbReference type="RefSeq" id="WP_251878548.1">
    <property type="nucleotide sequence ID" value="NZ_CP082275.1"/>
</dbReference>
<proteinExistence type="predicted"/>
<gene>
    <name evidence="2" type="ORF">K6Q96_05765</name>
</gene>
<feature type="transmembrane region" description="Helical" evidence="1">
    <location>
        <begin position="197"/>
        <end position="217"/>
    </location>
</feature>
<feature type="transmembrane region" description="Helical" evidence="1">
    <location>
        <begin position="154"/>
        <end position="185"/>
    </location>
</feature>
<evidence type="ECO:0000313" key="3">
    <source>
        <dbReference type="Proteomes" id="UP001056255"/>
    </source>
</evidence>
<evidence type="ECO:0000256" key="1">
    <source>
        <dbReference type="SAM" id="Phobius"/>
    </source>
</evidence>
<reference evidence="2" key="1">
    <citation type="submission" date="2021-08" db="EMBL/GenBank/DDBJ databases">
        <authorList>
            <person name="Sakaguchi M."/>
            <person name="Kikuchi T."/>
            <person name="Urbanczyk H."/>
        </authorList>
    </citation>
    <scope>NUCLEOTIDE SEQUENCE</scope>
    <source>
        <strain evidence="2">020920N</strain>
    </source>
</reference>
<protein>
    <recommendedName>
        <fullName evidence="4">Glycosyltransferase RgtA/B/C/D-like domain-containing protein</fullName>
    </recommendedName>
</protein>
<feature type="transmembrane region" description="Helical" evidence="1">
    <location>
        <begin position="348"/>
        <end position="366"/>
    </location>
</feature>
<feature type="transmembrane region" description="Helical" evidence="1">
    <location>
        <begin position="75"/>
        <end position="96"/>
    </location>
</feature>
<organism evidence="2 3">
    <name type="scientific">Grimontia kaedaensis</name>
    <dbReference type="NCBI Taxonomy" id="2872157"/>
    <lineage>
        <taxon>Bacteria</taxon>
        <taxon>Pseudomonadati</taxon>
        <taxon>Pseudomonadota</taxon>
        <taxon>Gammaproteobacteria</taxon>
        <taxon>Vibrionales</taxon>
        <taxon>Vibrionaceae</taxon>
        <taxon>Grimontia</taxon>
    </lineage>
</organism>
<dbReference type="EMBL" id="CP082275">
    <property type="protein sequence ID" value="USH03504.1"/>
    <property type="molecule type" value="Genomic_DNA"/>
</dbReference>
<sequence length="391" mass="43384">MDRLLRNPYTIFQFVMASFLIFGAGFLLSELATDVLANGGHKWKQGDWLVNTLNADVRRGPLGTLFIGISDVLNVSPIIIVGAFQASLVILSFFLLGKLVSFASFQNLAFALLLASPGLFAIFWVVDPDGAFRKELVAFTALLTLLYAFRVNSVAWAMLGTLLFSLAVYGHEVNVLFLPLVLLCLSIWYRTSAQPKFLLVLAILSALLACHALYYHLSNKEVDDVARVCAPLLERGVSNHVCEGSINWLNKDLGDVKTRFSTISVIDMAVIFPLAYIGAALPLLMLLFRLNERKYLYLALISGLPFAPLYFVGIDWGRWLSMHIFSMTCILLLSIISGNASFKEPPSWKFLGVIAIAGMLWAPLHITGVYEGGFALRFLYEVYGSYLALMR</sequence>
<feature type="transmembrane region" description="Helical" evidence="1">
    <location>
        <begin position="9"/>
        <end position="28"/>
    </location>
</feature>
<feature type="transmembrane region" description="Helical" evidence="1">
    <location>
        <begin position="268"/>
        <end position="288"/>
    </location>
</feature>
<keyword evidence="1" id="KW-0472">Membrane</keyword>
<accession>A0ABY4WV84</accession>
<feature type="transmembrane region" description="Helical" evidence="1">
    <location>
        <begin position="319"/>
        <end position="336"/>
    </location>
</feature>